<gene>
    <name evidence="4" type="ORF">HK105_205113</name>
</gene>
<protein>
    <submittedName>
        <fullName evidence="4">Uncharacterized protein</fullName>
    </submittedName>
</protein>
<dbReference type="EMBL" id="JADGIZ020000025">
    <property type="protein sequence ID" value="KAL2915248.1"/>
    <property type="molecule type" value="Genomic_DNA"/>
</dbReference>
<accession>A0ABR4N6T6</accession>
<evidence type="ECO:0000313" key="4">
    <source>
        <dbReference type="EMBL" id="KAL2915248.1"/>
    </source>
</evidence>
<evidence type="ECO:0000256" key="1">
    <source>
        <dbReference type="SAM" id="MobiDB-lite"/>
    </source>
</evidence>
<comment type="caution">
    <text evidence="4">The sequence shown here is derived from an EMBL/GenBank/DDBJ whole genome shotgun (WGS) entry which is preliminary data.</text>
</comment>
<feature type="transmembrane region" description="Helical" evidence="2">
    <location>
        <begin position="254"/>
        <end position="280"/>
    </location>
</feature>
<sequence>MRNLMVLMPLAAAAAAATTVRTTTGLRPACIDFTDLAAGLAKLAALHDFIDQVGDAQTGCPAGNEYLSAPPSTQPPRNVTILSGCVRNSTLSGCASNCTDAVNSVVYGFALLAKDRSDYPPSDYSDALPTRFIQAVRYASSSCSADSVVRIETFPIWEKCTRVYNSNRSVYVQSDYTTGSLTHRACNDPACSVGCVRQSVTSSGATATSACVAATDNIATSAGTNVTVKLLRVISYTEYGPHSTLEGNLIGGIIILYLVLAVLAILGVFGCCVFVVLWCCCGIRLRKVTHGYVISGPSAPGPGGQAIELAVMPGPTVAPAAASPATASPATASPATNTSA</sequence>
<evidence type="ECO:0000256" key="3">
    <source>
        <dbReference type="SAM" id="SignalP"/>
    </source>
</evidence>
<keyword evidence="2" id="KW-0812">Transmembrane</keyword>
<proteinExistence type="predicted"/>
<organism evidence="4 5">
    <name type="scientific">Polyrhizophydium stewartii</name>
    <dbReference type="NCBI Taxonomy" id="2732419"/>
    <lineage>
        <taxon>Eukaryota</taxon>
        <taxon>Fungi</taxon>
        <taxon>Fungi incertae sedis</taxon>
        <taxon>Chytridiomycota</taxon>
        <taxon>Chytridiomycota incertae sedis</taxon>
        <taxon>Chytridiomycetes</taxon>
        <taxon>Rhizophydiales</taxon>
        <taxon>Rhizophydiales incertae sedis</taxon>
        <taxon>Polyrhizophydium</taxon>
    </lineage>
</organism>
<keyword evidence="2" id="KW-0472">Membrane</keyword>
<evidence type="ECO:0000256" key="2">
    <source>
        <dbReference type="SAM" id="Phobius"/>
    </source>
</evidence>
<feature type="signal peptide" evidence="3">
    <location>
        <begin position="1"/>
        <end position="16"/>
    </location>
</feature>
<keyword evidence="3" id="KW-0732">Signal</keyword>
<keyword evidence="5" id="KW-1185">Reference proteome</keyword>
<feature type="region of interest" description="Disordered" evidence="1">
    <location>
        <begin position="318"/>
        <end position="340"/>
    </location>
</feature>
<dbReference type="Proteomes" id="UP001527925">
    <property type="component" value="Unassembled WGS sequence"/>
</dbReference>
<feature type="chain" id="PRO_5046463313" evidence="3">
    <location>
        <begin position="17"/>
        <end position="340"/>
    </location>
</feature>
<reference evidence="4 5" key="1">
    <citation type="submission" date="2023-09" db="EMBL/GenBank/DDBJ databases">
        <title>Pangenome analysis of Batrachochytrium dendrobatidis and related Chytrids.</title>
        <authorList>
            <person name="Yacoub M.N."/>
            <person name="Stajich J.E."/>
            <person name="James T.Y."/>
        </authorList>
    </citation>
    <scope>NUCLEOTIDE SEQUENCE [LARGE SCALE GENOMIC DNA]</scope>
    <source>
        <strain evidence="4 5">JEL0888</strain>
    </source>
</reference>
<evidence type="ECO:0000313" key="5">
    <source>
        <dbReference type="Proteomes" id="UP001527925"/>
    </source>
</evidence>
<name>A0ABR4N6T6_9FUNG</name>
<keyword evidence="2" id="KW-1133">Transmembrane helix</keyword>